<feature type="compositionally biased region" description="Basic and acidic residues" evidence="5">
    <location>
        <begin position="1465"/>
        <end position="1482"/>
    </location>
</feature>
<comment type="caution">
    <text evidence="7">The sequence shown here is derived from an EMBL/GenBank/DDBJ whole genome shotgun (WGS) entry which is preliminary data.</text>
</comment>
<keyword evidence="3" id="KW-0539">Nucleus</keyword>
<dbReference type="InterPro" id="IPR001487">
    <property type="entry name" value="Bromodomain"/>
</dbReference>
<dbReference type="PANTHER" id="PTHR13900:SF0">
    <property type="entry name" value="TRANSCRIPTION INITIATION FACTOR TFIID SUBUNIT 1"/>
    <property type="match status" value="1"/>
</dbReference>
<feature type="compositionally biased region" description="Basic residues" evidence="5">
    <location>
        <begin position="1347"/>
        <end position="1359"/>
    </location>
</feature>
<gene>
    <name evidence="7" type="ORF">FCC1311_055022</name>
</gene>
<dbReference type="Pfam" id="PF12157">
    <property type="entry name" value="DUF3591"/>
    <property type="match status" value="1"/>
</dbReference>
<dbReference type="GO" id="GO:0051123">
    <property type="term" value="P:RNA polymerase II preinitiation complex assembly"/>
    <property type="evidence" value="ECO:0007669"/>
    <property type="project" value="TreeGrafter"/>
</dbReference>
<dbReference type="GO" id="GO:0017025">
    <property type="term" value="F:TBP-class protein binding"/>
    <property type="evidence" value="ECO:0007669"/>
    <property type="project" value="InterPro"/>
</dbReference>
<keyword evidence="8" id="KW-1185">Reference proteome</keyword>
<dbReference type="PANTHER" id="PTHR13900">
    <property type="entry name" value="TRANSCRIPTION INITIATION FACTOR TFIID"/>
    <property type="match status" value="1"/>
</dbReference>
<accession>A0A2R5GEB1</accession>
<dbReference type="GO" id="GO:0003743">
    <property type="term" value="F:translation initiation factor activity"/>
    <property type="evidence" value="ECO:0007669"/>
    <property type="project" value="UniProtKB-KW"/>
</dbReference>
<dbReference type="SMART" id="SM00297">
    <property type="entry name" value="BROMO"/>
    <property type="match status" value="1"/>
</dbReference>
<evidence type="ECO:0000313" key="7">
    <source>
        <dbReference type="EMBL" id="GBG29280.1"/>
    </source>
</evidence>
<feature type="compositionally biased region" description="Low complexity" evidence="5">
    <location>
        <begin position="1360"/>
        <end position="1387"/>
    </location>
</feature>
<dbReference type="SUPFAM" id="SSF47370">
    <property type="entry name" value="Bromodomain"/>
    <property type="match status" value="1"/>
</dbReference>
<keyword evidence="2 4" id="KW-0103">Bromodomain</keyword>
<feature type="compositionally biased region" description="Polar residues" evidence="5">
    <location>
        <begin position="242"/>
        <end position="254"/>
    </location>
</feature>
<dbReference type="InParanoid" id="A0A2R5GEB1"/>
<reference evidence="7 8" key="1">
    <citation type="submission" date="2017-12" db="EMBL/GenBank/DDBJ databases">
        <title>Sequencing, de novo assembly and annotation of complete genome of a new Thraustochytrid species, strain FCC1311.</title>
        <authorList>
            <person name="Sedici K."/>
            <person name="Godart F."/>
            <person name="Aiese Cigliano R."/>
            <person name="Sanseverino W."/>
            <person name="Barakat M."/>
            <person name="Ortet P."/>
            <person name="Marechal E."/>
            <person name="Cagnac O."/>
            <person name="Amato A."/>
        </authorList>
    </citation>
    <scope>NUCLEOTIDE SEQUENCE [LARGE SCALE GENOMIC DNA]</scope>
</reference>
<feature type="compositionally biased region" description="Acidic residues" evidence="5">
    <location>
        <begin position="334"/>
        <end position="347"/>
    </location>
</feature>
<evidence type="ECO:0000259" key="6">
    <source>
        <dbReference type="PROSITE" id="PS50014"/>
    </source>
</evidence>
<feature type="compositionally biased region" description="Acidic residues" evidence="5">
    <location>
        <begin position="1199"/>
        <end position="1252"/>
    </location>
</feature>
<feature type="compositionally biased region" description="Acidic residues" evidence="5">
    <location>
        <begin position="1268"/>
        <end position="1290"/>
    </location>
</feature>
<feature type="region of interest" description="Disordered" evidence="5">
    <location>
        <begin position="1044"/>
        <end position="1066"/>
    </location>
</feature>
<feature type="compositionally biased region" description="Polar residues" evidence="5">
    <location>
        <begin position="215"/>
        <end position="225"/>
    </location>
</feature>
<keyword evidence="7" id="KW-0396">Initiation factor</keyword>
<feature type="compositionally biased region" description="Low complexity" evidence="5">
    <location>
        <begin position="1256"/>
        <end position="1265"/>
    </location>
</feature>
<feature type="compositionally biased region" description="Polar residues" evidence="5">
    <location>
        <begin position="162"/>
        <end position="176"/>
    </location>
</feature>
<dbReference type="PROSITE" id="PS50014">
    <property type="entry name" value="BROMODOMAIN_2"/>
    <property type="match status" value="1"/>
</dbReference>
<dbReference type="EMBL" id="BEYU01000055">
    <property type="protein sequence ID" value="GBG29280.1"/>
    <property type="molecule type" value="Genomic_DNA"/>
</dbReference>
<evidence type="ECO:0000256" key="4">
    <source>
        <dbReference type="PROSITE-ProRule" id="PRU00035"/>
    </source>
</evidence>
<dbReference type="GO" id="GO:0004402">
    <property type="term" value="F:histone acetyltransferase activity"/>
    <property type="evidence" value="ECO:0007669"/>
    <property type="project" value="InterPro"/>
</dbReference>
<dbReference type="Proteomes" id="UP000241890">
    <property type="component" value="Unassembled WGS sequence"/>
</dbReference>
<feature type="compositionally biased region" description="Polar residues" evidence="5">
    <location>
        <begin position="137"/>
        <end position="146"/>
    </location>
</feature>
<organism evidence="7 8">
    <name type="scientific">Hondaea fermentalgiana</name>
    <dbReference type="NCBI Taxonomy" id="2315210"/>
    <lineage>
        <taxon>Eukaryota</taxon>
        <taxon>Sar</taxon>
        <taxon>Stramenopiles</taxon>
        <taxon>Bigyra</taxon>
        <taxon>Labyrinthulomycetes</taxon>
        <taxon>Thraustochytrida</taxon>
        <taxon>Thraustochytriidae</taxon>
        <taxon>Hondaea</taxon>
    </lineage>
</organism>
<feature type="compositionally biased region" description="Low complexity" evidence="5">
    <location>
        <begin position="1854"/>
        <end position="1889"/>
    </location>
</feature>
<name>A0A2R5GEB1_9STRA</name>
<proteinExistence type="predicted"/>
<dbReference type="InterPro" id="IPR036427">
    <property type="entry name" value="Bromodomain-like_sf"/>
</dbReference>
<dbReference type="OrthoDB" id="5752at2759"/>
<feature type="region of interest" description="Disordered" evidence="5">
    <location>
        <begin position="1546"/>
        <end position="1574"/>
    </location>
</feature>
<feature type="region of interest" description="Disordered" evidence="5">
    <location>
        <begin position="1673"/>
        <end position="1701"/>
    </location>
</feature>
<feature type="compositionally biased region" description="Basic residues" evidence="5">
    <location>
        <begin position="1173"/>
        <end position="1194"/>
    </location>
</feature>
<feature type="compositionally biased region" description="Basic and acidic residues" evidence="5">
    <location>
        <begin position="1325"/>
        <end position="1346"/>
    </location>
</feature>
<dbReference type="GO" id="GO:0016251">
    <property type="term" value="F:RNA polymerase II general transcription initiation factor activity"/>
    <property type="evidence" value="ECO:0007669"/>
    <property type="project" value="InterPro"/>
</dbReference>
<dbReference type="Gene3D" id="1.20.920.10">
    <property type="entry name" value="Bromodomain-like"/>
    <property type="match status" value="1"/>
</dbReference>
<comment type="subcellular location">
    <subcellularLocation>
        <location evidence="1">Nucleus</location>
    </subcellularLocation>
</comment>
<feature type="compositionally biased region" description="Low complexity" evidence="5">
    <location>
        <begin position="226"/>
        <end position="241"/>
    </location>
</feature>
<sequence length="1977" mass="215719">MSKLSEDEVKELGNQELARFPKLVDDSGEPVLRFSALLPSEAGQQHPLVPADKVIKRNRREVKVNEETWEHDALEKAQVLCHSVGFSLLGTPAEQLPIGHVIEEDLSDDDSDSDNSSFAERADAKQIKPLESLANGHASSKGTPGSANGHMDASTSAAASTKISQGNKAFSEESSITSCTDLLEMPTKRDSVVAAIDTAWENSISWGDDEEDTAGSETSGNDSKNASSSTAIVSKSTSVSAQPISISSLDSKNISVPPAKPDVAAVSPSASQDAKKSGASSPRSPKINIPKIVLSKSKGSPTSPVQPQQQQQLSSAPPPPPPPLPSSSKNPDAMDVDDSDDDDDFDVEWSSSGPAGAGAGATGGSMSMTTGSNAQIFQVSMPTQTLGTSSNWGVFADEMENPPPRVSATELAVSQYLRTPMNQELASCMWLEQICWDEDLLDKRVVIDASFGAPLVVSANDTGCLTRDEIVEAYGNDVRPGAVLAREAMVVEKKKKEVFEKSAMGLKQLKKISKDERRTKLRENGYFRFIDEKNESNTEMGRGISERLRCRRLPQIPKEVIVQEYKAELKAADARRLHRPEVVVNPEVPLQVGKHTIFHAGIDGGIRQNRKNWTRADISGSTGAICLFEYMEERPPLLCNVGMASMLCNFYQADKPTDESFIPPTPPGHGRPVVLQPGDRSPFFAILRPKEMYPAIVNDLIVAPVCEHKVSKTDFLLVRPKRKGSSSTGAGADGAGSKEDVYIRNIKSLYLVGQTEPQREVFHPGTAETRANKRAKMREFLDWFVDYQVIRRFNREQRKRNSQVEPRKRNNLVQVAMDSKTFEHMFSLIAPAVVQKSLKRVAHVNRGRVVLNTSEAANLNDLREKISGPGMCQYESLQAGLQRLRDRSIELTSMCEVTRVMHAQAVLMDFYHLKERAGFALKEAVLSGGTHGVVPGSQHEREIARKHNVLSPTAQQELRAAQFIVDELQLTPWYLTQSYINNKAAEQPRLKLIGLGEPSGRHEAISYLPESIEGSIRKGARNKFRHRMVAGAAATAAALSAVKAADAEDKQQDNNEKKKRSDRYGGTERDLRGLTLEVGAKILSLFGHEWEEIDLLDRWDRIMLVEEYASAYGGAANIPFLTKFARNAPKLTEKDIRERDVVQKRVNALFEKQIKAISQQQPPAYVLEEEKRRERKARKKEKRKRERAEKRKRKANGEDGQEEGEDDADGDDGEDGGKDDDADDEDDEDDENEEDEDEDEDDEAAENEEDEDGNPKSAKAKSSAKMEQEDEAILEDLDSDSDSDDSDDSDASSVDEGGAANVTEPGAAGSDAASTSKTNAAGVDAKADAKTDDKSGSKADDKEARKQAKAAKKAKKKAAKASASAAGTGPAATSGAASGANKASGAAAKDDDSDSDSDSSDDSDDGGANLDMFKASLAGPMQSSENLLDQKDGASGAAAGKKKGERMSDEERMLALFKQNITKRHMTDDDKQKNEAILKEAADRAKMRQIPANLPGQPPFRKQQVVRRTVIRNLPNGETEVSVEYIKAPELVKQVREDIRKRESLAEGSRRLTRPALDSKARNRAPPPPRVQERDRIEGKKRFEEYQANIRQYGKNWPSTVKAEGDQKRCRTCGLPGHVSNARICPLNHFELKDNDQVKMKGLKLKLPIAPSVPPVVGRISQRTGVKSFLQARKRQLGGKTEPSSKSAKRQKRGGNRRVGPVSDLSEKLMKVYQELYVMREAELFRKKVNKQAVPRYYDIIKKPMYLGKIKQKIEGLQYTSRAGFMEDLNLMLSNAATFNGNENEITRKARELVSTAENSMAKMSDVLAQLEQNIIDSGAAAPPPPSSSGSGAGSNKRRKVNSLFKAMPNPPTAAAAGGSSSSSSSSSTMAQQPKQQQQANLSSQSSMSFDPFADDDGPSATPGNDFFSGGPTPSPGPDMPRPSPSPGISFPMPSPSPGPGMTPLPAPSPAASELFNIDLENSDNVVEEEEEEEEIV</sequence>
<feature type="compositionally biased region" description="Pro residues" evidence="5">
    <location>
        <begin position="316"/>
        <end position="325"/>
    </location>
</feature>
<keyword evidence="7" id="KW-0648">Protein biosynthesis</keyword>
<dbReference type="InterPro" id="IPR022591">
    <property type="entry name" value="TAF1_HAT_dom"/>
</dbReference>
<evidence type="ECO:0000256" key="1">
    <source>
        <dbReference type="ARBA" id="ARBA00004123"/>
    </source>
</evidence>
<feature type="compositionally biased region" description="Polar residues" evidence="5">
    <location>
        <begin position="268"/>
        <end position="283"/>
    </location>
</feature>
<evidence type="ECO:0000256" key="2">
    <source>
        <dbReference type="ARBA" id="ARBA00023117"/>
    </source>
</evidence>
<evidence type="ECO:0000256" key="5">
    <source>
        <dbReference type="SAM" id="MobiDB-lite"/>
    </source>
</evidence>
<protein>
    <submittedName>
        <fullName evidence="7">Transcription initiation factor TFIID subunit 1</fullName>
    </submittedName>
</protein>
<feature type="compositionally biased region" description="Low complexity" evidence="5">
    <location>
        <begin position="300"/>
        <end position="315"/>
    </location>
</feature>
<dbReference type="Pfam" id="PF00439">
    <property type="entry name" value="Bromodomain"/>
    <property type="match status" value="1"/>
</dbReference>
<feature type="compositionally biased region" description="Acidic residues" evidence="5">
    <location>
        <begin position="1391"/>
        <end position="1405"/>
    </location>
</feature>
<feature type="compositionally biased region" description="Pro residues" evidence="5">
    <location>
        <begin position="1933"/>
        <end position="1949"/>
    </location>
</feature>
<feature type="domain" description="Bromo" evidence="6">
    <location>
        <begin position="1717"/>
        <end position="1787"/>
    </location>
</feature>
<dbReference type="GO" id="GO:0005669">
    <property type="term" value="C:transcription factor TFIID complex"/>
    <property type="evidence" value="ECO:0007669"/>
    <property type="project" value="InterPro"/>
</dbReference>
<dbReference type="PRINTS" id="PR00503">
    <property type="entry name" value="BROMODOMAIN"/>
</dbReference>
<evidence type="ECO:0000313" key="8">
    <source>
        <dbReference type="Proteomes" id="UP000241890"/>
    </source>
</evidence>
<evidence type="ECO:0000256" key="3">
    <source>
        <dbReference type="ARBA" id="ARBA00023242"/>
    </source>
</evidence>
<feature type="compositionally biased region" description="Basic and acidic residues" evidence="5">
    <location>
        <begin position="1045"/>
        <end position="1056"/>
    </location>
</feature>
<feature type="compositionally biased region" description="Basic residues" evidence="5">
    <location>
        <begin position="1687"/>
        <end position="1696"/>
    </location>
</feature>
<feature type="region of interest" description="Disordered" evidence="5">
    <location>
        <begin position="105"/>
        <end position="176"/>
    </location>
</feature>
<feature type="region of interest" description="Disordered" evidence="5">
    <location>
        <begin position="203"/>
        <end position="367"/>
    </location>
</feature>
<feature type="compositionally biased region" description="Pro residues" evidence="5">
    <location>
        <begin position="1913"/>
        <end position="1926"/>
    </location>
</feature>
<feature type="region of interest" description="Disordered" evidence="5">
    <location>
        <begin position="1167"/>
        <end position="1482"/>
    </location>
</feature>
<dbReference type="InterPro" id="IPR040240">
    <property type="entry name" value="TAF1"/>
</dbReference>
<feature type="region of interest" description="Disordered" evidence="5">
    <location>
        <begin position="1818"/>
        <end position="1954"/>
    </location>
</feature>